<keyword evidence="3" id="KW-1185">Reference proteome</keyword>
<accession>A0A318S9L7</accession>
<evidence type="ECO:0000313" key="2">
    <source>
        <dbReference type="EMBL" id="PYE54760.1"/>
    </source>
</evidence>
<gene>
    <name evidence="2" type="ORF">DES52_10430</name>
</gene>
<evidence type="ECO:0000313" key="3">
    <source>
        <dbReference type="Proteomes" id="UP000248326"/>
    </source>
</evidence>
<protein>
    <submittedName>
        <fullName evidence="2">Pimeloyl-ACP methyl ester carboxylesterase</fullName>
    </submittedName>
</protein>
<organism evidence="2 3">
    <name type="scientific">Deinococcus yavapaiensis KR-236</name>
    <dbReference type="NCBI Taxonomy" id="694435"/>
    <lineage>
        <taxon>Bacteria</taxon>
        <taxon>Thermotogati</taxon>
        <taxon>Deinococcota</taxon>
        <taxon>Deinococci</taxon>
        <taxon>Deinococcales</taxon>
        <taxon>Deinococcaceae</taxon>
        <taxon>Deinococcus</taxon>
    </lineage>
</organism>
<name>A0A318S9L7_9DEIO</name>
<dbReference type="PANTHER" id="PTHR43433">
    <property type="entry name" value="HYDROLASE, ALPHA/BETA FOLD FAMILY PROTEIN"/>
    <property type="match status" value="1"/>
</dbReference>
<evidence type="ECO:0000259" key="1">
    <source>
        <dbReference type="Pfam" id="PF00561"/>
    </source>
</evidence>
<comment type="caution">
    <text evidence="2">The sequence shown here is derived from an EMBL/GenBank/DDBJ whole genome shotgun (WGS) entry which is preliminary data.</text>
</comment>
<proteinExistence type="predicted"/>
<dbReference type="InterPro" id="IPR050471">
    <property type="entry name" value="AB_hydrolase"/>
</dbReference>
<dbReference type="SUPFAM" id="SSF53474">
    <property type="entry name" value="alpha/beta-Hydrolases"/>
    <property type="match status" value="1"/>
</dbReference>
<dbReference type="InterPro" id="IPR000073">
    <property type="entry name" value="AB_hydrolase_1"/>
</dbReference>
<dbReference type="AlphaFoldDB" id="A0A318S9L7"/>
<dbReference type="RefSeq" id="WP_110885889.1">
    <property type="nucleotide sequence ID" value="NZ_QJSX01000004.1"/>
</dbReference>
<sequence>MADSAAPLVVLHGALQSRAALAPLLAVLEGRADAIDLTLAGHGGRDIPDELTTSGLARDVLEQLDAASVRNAHFYGYSLGGYVALYLARHFPDRVRSVFAHATKLAWTPDVAEREAASLDPDALTARAPKFAAALERTHAPRDWRVLSAKFAALMRRLGEQPDLTHEDFGAMSCPVLFAVGDRDALVSIAETIDAYRAVSAGRLSVMPGVPHALSASLAPRVAFELEQFLREVS</sequence>
<feature type="domain" description="AB hydrolase-1" evidence="1">
    <location>
        <begin position="7"/>
        <end position="144"/>
    </location>
</feature>
<dbReference type="Pfam" id="PF00561">
    <property type="entry name" value="Abhydrolase_1"/>
    <property type="match status" value="1"/>
</dbReference>
<dbReference type="OrthoDB" id="9805423at2"/>
<reference evidence="2 3" key="1">
    <citation type="submission" date="2018-06" db="EMBL/GenBank/DDBJ databases">
        <title>Genomic Encyclopedia of Type Strains, Phase IV (KMG-IV): sequencing the most valuable type-strain genomes for metagenomic binning, comparative biology and taxonomic classification.</title>
        <authorList>
            <person name="Goeker M."/>
        </authorList>
    </citation>
    <scope>NUCLEOTIDE SEQUENCE [LARGE SCALE GENOMIC DNA]</scope>
    <source>
        <strain evidence="2 3">DSM 18048</strain>
    </source>
</reference>
<dbReference type="EMBL" id="QJSX01000004">
    <property type="protein sequence ID" value="PYE54760.1"/>
    <property type="molecule type" value="Genomic_DNA"/>
</dbReference>
<dbReference type="Gene3D" id="3.40.50.1820">
    <property type="entry name" value="alpha/beta hydrolase"/>
    <property type="match status" value="1"/>
</dbReference>
<dbReference type="Proteomes" id="UP000248326">
    <property type="component" value="Unassembled WGS sequence"/>
</dbReference>
<dbReference type="PANTHER" id="PTHR43433:SF5">
    <property type="entry name" value="AB HYDROLASE-1 DOMAIN-CONTAINING PROTEIN"/>
    <property type="match status" value="1"/>
</dbReference>
<dbReference type="InterPro" id="IPR029058">
    <property type="entry name" value="AB_hydrolase_fold"/>
</dbReference>